<organism evidence="1 2">
    <name type="scientific">Phytophthora sojae (strain P6497)</name>
    <name type="common">Soybean stem and root rot agent</name>
    <name type="synonym">Phytophthora megasperma f. sp. glycines</name>
    <dbReference type="NCBI Taxonomy" id="1094619"/>
    <lineage>
        <taxon>Eukaryota</taxon>
        <taxon>Sar</taxon>
        <taxon>Stramenopiles</taxon>
        <taxon>Oomycota</taxon>
        <taxon>Peronosporomycetes</taxon>
        <taxon>Peronosporales</taxon>
        <taxon>Peronosporaceae</taxon>
        <taxon>Phytophthora</taxon>
    </lineage>
</organism>
<name>G4YVE7_PHYSP</name>
<dbReference type="PANTHER" id="PTHR46586">
    <property type="entry name" value="ANKYRIN REPEAT-CONTAINING PROTEIN"/>
    <property type="match status" value="1"/>
</dbReference>
<dbReference type="InterPro" id="IPR036770">
    <property type="entry name" value="Ankyrin_rpt-contain_sf"/>
</dbReference>
<proteinExistence type="predicted"/>
<dbReference type="GeneID" id="20655359"/>
<protein>
    <submittedName>
        <fullName evidence="1">Uncharacterized protein</fullName>
    </submittedName>
</protein>
<dbReference type="SUPFAM" id="SSF48403">
    <property type="entry name" value="Ankyrin repeat"/>
    <property type="match status" value="1"/>
</dbReference>
<dbReference type="RefSeq" id="XP_009520798.1">
    <property type="nucleotide sequence ID" value="XM_009522503.1"/>
</dbReference>
<reference evidence="1 2" key="1">
    <citation type="journal article" date="2006" name="Science">
        <title>Phytophthora genome sequences uncover evolutionary origins and mechanisms of pathogenesis.</title>
        <authorList>
            <person name="Tyler B.M."/>
            <person name="Tripathy S."/>
            <person name="Zhang X."/>
            <person name="Dehal P."/>
            <person name="Jiang R.H."/>
            <person name="Aerts A."/>
            <person name="Arredondo F.D."/>
            <person name="Baxter L."/>
            <person name="Bensasson D."/>
            <person name="Beynon J.L."/>
            <person name="Chapman J."/>
            <person name="Damasceno C.M."/>
            <person name="Dorrance A.E."/>
            <person name="Dou D."/>
            <person name="Dickerman A.W."/>
            <person name="Dubchak I.L."/>
            <person name="Garbelotto M."/>
            <person name="Gijzen M."/>
            <person name="Gordon S.G."/>
            <person name="Govers F."/>
            <person name="Grunwald N.J."/>
            <person name="Huang W."/>
            <person name="Ivors K.L."/>
            <person name="Jones R.W."/>
            <person name="Kamoun S."/>
            <person name="Krampis K."/>
            <person name="Lamour K.H."/>
            <person name="Lee M.K."/>
            <person name="McDonald W.H."/>
            <person name="Medina M."/>
            <person name="Meijer H.J."/>
            <person name="Nordberg E.K."/>
            <person name="Maclean D.J."/>
            <person name="Ospina-Giraldo M.D."/>
            <person name="Morris P.F."/>
            <person name="Phuntumart V."/>
            <person name="Putnam N.H."/>
            <person name="Rash S."/>
            <person name="Rose J.K."/>
            <person name="Sakihama Y."/>
            <person name="Salamov A.A."/>
            <person name="Savidor A."/>
            <person name="Scheuring C.F."/>
            <person name="Smith B.M."/>
            <person name="Sobral B.W."/>
            <person name="Terry A."/>
            <person name="Torto-Alalibo T.A."/>
            <person name="Win J."/>
            <person name="Xu Z."/>
            <person name="Zhang H."/>
            <person name="Grigoriev I.V."/>
            <person name="Rokhsar D.S."/>
            <person name="Boore J.L."/>
        </authorList>
    </citation>
    <scope>NUCLEOTIDE SEQUENCE [LARGE SCALE GENOMIC DNA]</scope>
    <source>
        <strain evidence="1 2">P6497</strain>
    </source>
</reference>
<dbReference type="SMR" id="G4YVE7"/>
<evidence type="ECO:0000313" key="1">
    <source>
        <dbReference type="EMBL" id="EGZ25510.1"/>
    </source>
</evidence>
<accession>G4YVE7</accession>
<dbReference type="PANTHER" id="PTHR46586:SF3">
    <property type="entry name" value="ANKYRIN REPEAT-CONTAINING PROTEIN"/>
    <property type="match status" value="1"/>
</dbReference>
<dbReference type="AlphaFoldDB" id="G4YVE7"/>
<dbReference type="Gene3D" id="1.25.40.20">
    <property type="entry name" value="Ankyrin repeat-containing domain"/>
    <property type="match status" value="1"/>
</dbReference>
<evidence type="ECO:0000313" key="2">
    <source>
        <dbReference type="Proteomes" id="UP000002640"/>
    </source>
</evidence>
<dbReference type="KEGG" id="psoj:PHYSODRAFT_481335"/>
<dbReference type="InterPro" id="IPR052050">
    <property type="entry name" value="SecEffector_AnkRepeat"/>
</dbReference>
<dbReference type="InParanoid" id="G4YVE7"/>
<dbReference type="Proteomes" id="UP000002640">
    <property type="component" value="Unassembled WGS sequence"/>
</dbReference>
<gene>
    <name evidence="1" type="ORF">PHYSODRAFT_481335</name>
</gene>
<sequence length="196" mass="21842">MEIAARRGHLLVIQWLHDNRREGCMFRAMDDAAGNGHLAVVQWLSEHYGAGCSTEAMDDDAAAGHLDVVKWLHLKKNAVKGALMTEAAGFTPIEAKGHLDVVRFLQDNRRHECPNSSDTMRMVARHGHLKTLQWLYTNRSGGCVVLALQEAAKLGHLNVVKWLCEVAHEQRRGESCFRGVAGIARRFRRLEVGAKG</sequence>
<dbReference type="EMBL" id="JH159152">
    <property type="protein sequence ID" value="EGZ25510.1"/>
    <property type="molecule type" value="Genomic_DNA"/>
</dbReference>
<keyword evidence="2" id="KW-1185">Reference proteome</keyword>